<proteinExistence type="inferred from homology"/>
<comment type="caution">
    <text evidence="9">The sequence shown here is derived from an EMBL/GenBank/DDBJ whole genome shotgun (WGS) entry which is preliminary data.</text>
</comment>
<organism evidence="9 10">
    <name type="scientific">Escherichia coli</name>
    <dbReference type="NCBI Taxonomy" id="562"/>
    <lineage>
        <taxon>Bacteria</taxon>
        <taxon>Pseudomonadati</taxon>
        <taxon>Pseudomonadota</taxon>
        <taxon>Gammaproteobacteria</taxon>
        <taxon>Enterobacterales</taxon>
        <taxon>Enterobacteriaceae</taxon>
        <taxon>Escherichia</taxon>
    </lineage>
</organism>
<feature type="domain" description="Replication gene A protein-like" evidence="8">
    <location>
        <begin position="1"/>
        <end position="233"/>
    </location>
</feature>
<feature type="non-terminal residue" evidence="9">
    <location>
        <position position="260"/>
    </location>
</feature>
<evidence type="ECO:0000256" key="2">
    <source>
        <dbReference type="ARBA" id="ARBA00009260"/>
    </source>
</evidence>
<dbReference type="GO" id="GO:0006260">
    <property type="term" value="P:DNA replication"/>
    <property type="evidence" value="ECO:0007669"/>
    <property type="project" value="UniProtKB-KW"/>
</dbReference>
<dbReference type="RefSeq" id="WP_143208648.1">
    <property type="nucleotide sequence ID" value="NZ_QEMT01000230.1"/>
</dbReference>
<keyword evidence="6" id="KW-0378">Hydrolase</keyword>
<evidence type="ECO:0000259" key="8">
    <source>
        <dbReference type="Pfam" id="PF05840"/>
    </source>
</evidence>
<reference evidence="9 10" key="1">
    <citation type="submission" date="2018-04" db="EMBL/GenBank/DDBJ databases">
        <title>Draft Genomic Sequencing Of Potential Extraintestinal Pathogenic Escherichia coli B8S56 Isolated from Retail Chicken Skin.</title>
        <authorList>
            <person name="Xu A."/>
            <person name="Tilman S."/>
            <person name="Wisser-Parker K."/>
            <person name="Scullen O.J."/>
            <person name="Sommers C."/>
        </authorList>
    </citation>
    <scope>NUCLEOTIDE SEQUENCE [LARGE SCALE GENOMIC DNA]</scope>
    <source>
        <strain evidence="9 10">B8S56</strain>
    </source>
</reference>
<gene>
    <name evidence="9" type="ORF">DD762_29805</name>
</gene>
<dbReference type="InterPro" id="IPR008766">
    <property type="entry name" value="Replication_gene_A-like"/>
</dbReference>
<feature type="region of interest" description="Disordered" evidence="7">
    <location>
        <begin position="236"/>
        <end position="260"/>
    </location>
</feature>
<name>A0A2U2U4N9_ECOLX</name>
<dbReference type="EMBL" id="QEMT01000230">
    <property type="protein sequence ID" value="PWH45985.1"/>
    <property type="molecule type" value="Genomic_DNA"/>
</dbReference>
<dbReference type="GO" id="GO:0016787">
    <property type="term" value="F:hydrolase activity"/>
    <property type="evidence" value="ECO:0007669"/>
    <property type="project" value="UniProtKB-KW"/>
</dbReference>
<keyword evidence="3" id="KW-0235">DNA replication</keyword>
<evidence type="ECO:0000256" key="7">
    <source>
        <dbReference type="SAM" id="MobiDB-lite"/>
    </source>
</evidence>
<evidence type="ECO:0000256" key="3">
    <source>
        <dbReference type="ARBA" id="ARBA00022705"/>
    </source>
</evidence>
<comment type="function">
    <text evidence="1">Possible endonuclease which induces a single-strand cut and initiates DNA replication.</text>
</comment>
<accession>A0A2U2U4N9</accession>
<dbReference type="Pfam" id="PF05840">
    <property type="entry name" value="Phage_GPA"/>
    <property type="match status" value="1"/>
</dbReference>
<dbReference type="GO" id="GO:0004519">
    <property type="term" value="F:endonuclease activity"/>
    <property type="evidence" value="ECO:0007669"/>
    <property type="project" value="UniProtKB-KW"/>
</dbReference>
<feature type="non-terminal residue" evidence="9">
    <location>
        <position position="1"/>
    </location>
</feature>
<keyword evidence="4" id="KW-0540">Nuclease</keyword>
<sequence length="260" mass="29408">KLRQMHDVWREELLRAAGLVSRQTSIYVSREALADFREKQARTRDFLKAHDVENEDGERISLEDIYYASTSNPHNRRNEMMACVKGMELIAQERGDVAFFVTVTAPSRFHSVTDAGTLNPKYKGTTVKDASDYLVYNFFASARKLIKKEKRGWYGIRTVEPHHDGTPHWHILVFTSPENEARITEIMCNAAIREDRAELGDDITPRFKCEKIDPEKGTPTSYIATYIGKGIDAAAFGDTDPKTGKPPVDHESGKPMADTV</sequence>
<comment type="similarity">
    <text evidence="2">Belongs to the phage GPA family.</text>
</comment>
<evidence type="ECO:0000256" key="4">
    <source>
        <dbReference type="ARBA" id="ARBA00022722"/>
    </source>
</evidence>
<evidence type="ECO:0000256" key="6">
    <source>
        <dbReference type="ARBA" id="ARBA00022801"/>
    </source>
</evidence>
<evidence type="ECO:0000256" key="1">
    <source>
        <dbReference type="ARBA" id="ARBA00003293"/>
    </source>
</evidence>
<protein>
    <submittedName>
        <fullName evidence="9">Replication protein</fullName>
    </submittedName>
</protein>
<keyword evidence="5" id="KW-0255">Endonuclease</keyword>
<evidence type="ECO:0000313" key="9">
    <source>
        <dbReference type="EMBL" id="PWH45985.1"/>
    </source>
</evidence>
<feature type="compositionally biased region" description="Basic and acidic residues" evidence="7">
    <location>
        <begin position="239"/>
        <end position="253"/>
    </location>
</feature>
<dbReference type="AlphaFoldDB" id="A0A2U2U4N9"/>
<evidence type="ECO:0000313" key="10">
    <source>
        <dbReference type="Proteomes" id="UP000245761"/>
    </source>
</evidence>
<evidence type="ECO:0000256" key="5">
    <source>
        <dbReference type="ARBA" id="ARBA00022759"/>
    </source>
</evidence>
<dbReference type="Proteomes" id="UP000245761">
    <property type="component" value="Unassembled WGS sequence"/>
</dbReference>